<comment type="caution">
    <text evidence="4">The sequence shown here is derived from an EMBL/GenBank/DDBJ whole genome shotgun (WGS) entry which is preliminary data.</text>
</comment>
<feature type="region of interest" description="Disordered" evidence="1">
    <location>
        <begin position="106"/>
        <end position="144"/>
    </location>
</feature>
<sequence length="275" mass="31078">MRKIVVMKLTFLSILNIIAVLKTGHGIPISSFTNDADNSIQLPGIKNLSESSNQNHSRLNNITSNELKTDPIITTTNTIKHESPPLTFPTAHTDRNLWSAGFQDSKTNVSSKNSTTTVRTPLTSKNPTNLRTPTEHHTLPTVLPTTPRSKKHRFIWKILAYTLIPVGCLLTILITYCLVRHVQKVRRKRRLERELVHQYSYPNSEADDSEEQNIGDFESVINTHFVAFNDRTDKNLYEDPQTEVNLAFEESSKLVVHESATSIPEELEVSTSFTS</sequence>
<feature type="transmembrane region" description="Helical" evidence="2">
    <location>
        <begin position="154"/>
        <end position="179"/>
    </location>
</feature>
<dbReference type="Proteomes" id="UP001159428">
    <property type="component" value="Unassembled WGS sequence"/>
</dbReference>
<reference evidence="4 5" key="1">
    <citation type="submission" date="2022-05" db="EMBL/GenBank/DDBJ databases">
        <authorList>
            <consortium name="Genoscope - CEA"/>
            <person name="William W."/>
        </authorList>
    </citation>
    <scope>NUCLEOTIDE SEQUENCE [LARGE SCALE GENOMIC DNA]</scope>
</reference>
<dbReference type="EMBL" id="CALNXJ010000013">
    <property type="protein sequence ID" value="CAH3112804.1"/>
    <property type="molecule type" value="Genomic_DNA"/>
</dbReference>
<name>A0AAU9WIU7_9CNID</name>
<keyword evidence="2" id="KW-0812">Transmembrane</keyword>
<feature type="chain" id="PRO_5043852184" evidence="3">
    <location>
        <begin position="27"/>
        <end position="275"/>
    </location>
</feature>
<evidence type="ECO:0000256" key="2">
    <source>
        <dbReference type="SAM" id="Phobius"/>
    </source>
</evidence>
<organism evidence="4 5">
    <name type="scientific">Pocillopora meandrina</name>
    <dbReference type="NCBI Taxonomy" id="46732"/>
    <lineage>
        <taxon>Eukaryota</taxon>
        <taxon>Metazoa</taxon>
        <taxon>Cnidaria</taxon>
        <taxon>Anthozoa</taxon>
        <taxon>Hexacorallia</taxon>
        <taxon>Scleractinia</taxon>
        <taxon>Astrocoeniina</taxon>
        <taxon>Pocilloporidae</taxon>
        <taxon>Pocillopora</taxon>
    </lineage>
</organism>
<keyword evidence="2" id="KW-1133">Transmembrane helix</keyword>
<keyword evidence="5" id="KW-1185">Reference proteome</keyword>
<evidence type="ECO:0000256" key="1">
    <source>
        <dbReference type="SAM" id="MobiDB-lite"/>
    </source>
</evidence>
<evidence type="ECO:0000256" key="3">
    <source>
        <dbReference type="SAM" id="SignalP"/>
    </source>
</evidence>
<proteinExistence type="predicted"/>
<gene>
    <name evidence="4" type="ORF">PMEA_00004663</name>
</gene>
<feature type="signal peptide" evidence="3">
    <location>
        <begin position="1"/>
        <end position="26"/>
    </location>
</feature>
<feature type="compositionally biased region" description="Polar residues" evidence="1">
    <location>
        <begin position="119"/>
        <end position="131"/>
    </location>
</feature>
<dbReference type="AlphaFoldDB" id="A0AAU9WIU7"/>
<evidence type="ECO:0000313" key="4">
    <source>
        <dbReference type="EMBL" id="CAH3112804.1"/>
    </source>
</evidence>
<keyword evidence="3" id="KW-0732">Signal</keyword>
<accession>A0AAU9WIU7</accession>
<feature type="compositionally biased region" description="Low complexity" evidence="1">
    <location>
        <begin position="106"/>
        <end position="118"/>
    </location>
</feature>
<evidence type="ECO:0000313" key="5">
    <source>
        <dbReference type="Proteomes" id="UP001159428"/>
    </source>
</evidence>
<protein>
    <submittedName>
        <fullName evidence="4">Uncharacterized protein</fullName>
    </submittedName>
</protein>
<keyword evidence="2" id="KW-0472">Membrane</keyword>